<evidence type="ECO:0000256" key="9">
    <source>
        <dbReference type="ARBA" id="ARBA00022989"/>
    </source>
</evidence>
<feature type="transmembrane region" description="Helical" evidence="13">
    <location>
        <begin position="143"/>
        <end position="168"/>
    </location>
</feature>
<evidence type="ECO:0000256" key="1">
    <source>
        <dbReference type="ARBA" id="ARBA00001970"/>
    </source>
</evidence>
<dbReference type="GO" id="GO:0020037">
    <property type="term" value="F:heme binding"/>
    <property type="evidence" value="ECO:0007669"/>
    <property type="project" value="TreeGrafter"/>
</dbReference>
<dbReference type="InterPro" id="IPR011577">
    <property type="entry name" value="Cyt_b561_bac/Ni-Hgenase"/>
</dbReference>
<protein>
    <submittedName>
        <fullName evidence="15">Cytochrome B561</fullName>
    </submittedName>
</protein>
<evidence type="ECO:0000256" key="2">
    <source>
        <dbReference type="ARBA" id="ARBA00004651"/>
    </source>
</evidence>
<evidence type="ECO:0000256" key="7">
    <source>
        <dbReference type="ARBA" id="ARBA00022723"/>
    </source>
</evidence>
<evidence type="ECO:0000256" key="13">
    <source>
        <dbReference type="SAM" id="Phobius"/>
    </source>
</evidence>
<evidence type="ECO:0000256" key="4">
    <source>
        <dbReference type="ARBA" id="ARBA00022475"/>
    </source>
</evidence>
<evidence type="ECO:0000256" key="11">
    <source>
        <dbReference type="ARBA" id="ARBA00023136"/>
    </source>
</evidence>
<dbReference type="SUPFAM" id="SSF81342">
    <property type="entry name" value="Transmembrane di-heme cytochromes"/>
    <property type="match status" value="1"/>
</dbReference>
<gene>
    <name evidence="15" type="ordered locus">Nham_2570</name>
</gene>
<dbReference type="PANTHER" id="PTHR30529">
    <property type="entry name" value="CYTOCHROME B561"/>
    <property type="match status" value="1"/>
</dbReference>
<keyword evidence="4" id="KW-1003">Cell membrane</keyword>
<dbReference type="HOGENOM" id="CLU_095321_4_1_5"/>
<comment type="similarity">
    <text evidence="12">Belongs to the cytochrome b561 family.</text>
</comment>
<evidence type="ECO:0000256" key="3">
    <source>
        <dbReference type="ARBA" id="ARBA00022448"/>
    </source>
</evidence>
<dbReference type="GO" id="GO:0022904">
    <property type="term" value="P:respiratory electron transport chain"/>
    <property type="evidence" value="ECO:0007669"/>
    <property type="project" value="InterPro"/>
</dbReference>
<evidence type="ECO:0000256" key="5">
    <source>
        <dbReference type="ARBA" id="ARBA00022617"/>
    </source>
</evidence>
<dbReference type="eggNOG" id="COG3038">
    <property type="taxonomic scope" value="Bacteria"/>
</dbReference>
<evidence type="ECO:0000259" key="14">
    <source>
        <dbReference type="Pfam" id="PF01292"/>
    </source>
</evidence>
<organism evidence="15 16">
    <name type="scientific">Nitrobacter hamburgensis (strain DSM 10229 / NCIMB 13809 / X14)</name>
    <dbReference type="NCBI Taxonomy" id="323097"/>
    <lineage>
        <taxon>Bacteria</taxon>
        <taxon>Pseudomonadati</taxon>
        <taxon>Pseudomonadota</taxon>
        <taxon>Alphaproteobacteria</taxon>
        <taxon>Hyphomicrobiales</taxon>
        <taxon>Nitrobacteraceae</taxon>
        <taxon>Nitrobacter</taxon>
    </lineage>
</organism>
<keyword evidence="5" id="KW-0349">Heme</keyword>
<dbReference type="RefSeq" id="WP_011511019.1">
    <property type="nucleotide sequence ID" value="NC_007964.1"/>
</dbReference>
<evidence type="ECO:0000256" key="10">
    <source>
        <dbReference type="ARBA" id="ARBA00023004"/>
    </source>
</evidence>
<comment type="subcellular location">
    <subcellularLocation>
        <location evidence="2">Cell membrane</location>
        <topology evidence="2">Multi-pass membrane protein</topology>
    </subcellularLocation>
</comment>
<dbReference type="GO" id="GO:0046872">
    <property type="term" value="F:metal ion binding"/>
    <property type="evidence" value="ECO:0007669"/>
    <property type="project" value="UniProtKB-KW"/>
</dbReference>
<dbReference type="EMBL" id="CP000319">
    <property type="protein sequence ID" value="ABE63352.1"/>
    <property type="molecule type" value="Genomic_DNA"/>
</dbReference>
<dbReference type="KEGG" id="nha:Nham_2570"/>
<keyword evidence="8" id="KW-0249">Electron transport</keyword>
<proteinExistence type="inferred from homology"/>
<dbReference type="InterPro" id="IPR016174">
    <property type="entry name" value="Di-haem_cyt_TM"/>
</dbReference>
<keyword evidence="10" id="KW-0408">Iron</keyword>
<dbReference type="OrthoDB" id="1247465at2"/>
<dbReference type="GO" id="GO:0005886">
    <property type="term" value="C:plasma membrane"/>
    <property type="evidence" value="ECO:0007669"/>
    <property type="project" value="UniProtKB-SubCell"/>
</dbReference>
<name>Q1QK95_NITHX</name>
<feature type="transmembrane region" description="Helical" evidence="13">
    <location>
        <begin position="90"/>
        <end position="108"/>
    </location>
</feature>
<sequence>MLRNSTTGWGTLSRAFHGILGIAVIGMLAYGWWMNHMVAKPDKLFHRSIHADIGYVILLLMVLRLIWRGLNPVPAPPDGSRVWERALAHVNHWALYVTTIVVALLGWAHSGAHKPDYADWFGLFRVPQFTSENKDNARFFEHWHIWLAYGLIGLVALHFVAALYHHFIKRDRVVARMMTGEGKKGSPPSGSRFVPHA</sequence>
<comment type="cofactor">
    <cofactor evidence="1">
        <name>heme b</name>
        <dbReference type="ChEBI" id="CHEBI:60344"/>
    </cofactor>
</comment>
<evidence type="ECO:0000256" key="6">
    <source>
        <dbReference type="ARBA" id="ARBA00022692"/>
    </source>
</evidence>
<dbReference type="Pfam" id="PF01292">
    <property type="entry name" value="Ni_hydr_CYTB"/>
    <property type="match status" value="1"/>
</dbReference>
<dbReference type="GO" id="GO:0009055">
    <property type="term" value="F:electron transfer activity"/>
    <property type="evidence" value="ECO:0007669"/>
    <property type="project" value="InterPro"/>
</dbReference>
<evidence type="ECO:0000313" key="16">
    <source>
        <dbReference type="Proteomes" id="UP000001953"/>
    </source>
</evidence>
<accession>Q1QK95</accession>
<reference evidence="15 16" key="1">
    <citation type="submission" date="2006-03" db="EMBL/GenBank/DDBJ databases">
        <title>Complete sequence of chromosome of Nitrobacter hamburgensis X14.</title>
        <authorList>
            <consortium name="US DOE Joint Genome Institute"/>
            <person name="Copeland A."/>
            <person name="Lucas S."/>
            <person name="Lapidus A."/>
            <person name="Barry K."/>
            <person name="Detter J.C."/>
            <person name="Glavina del Rio T."/>
            <person name="Hammon N."/>
            <person name="Israni S."/>
            <person name="Dalin E."/>
            <person name="Tice H."/>
            <person name="Pitluck S."/>
            <person name="Chain P."/>
            <person name="Malfatti S."/>
            <person name="Shin M."/>
            <person name="Vergez L."/>
            <person name="Schmutz J."/>
            <person name="Larimer F."/>
            <person name="Land M."/>
            <person name="Hauser L."/>
            <person name="Kyrpides N."/>
            <person name="Ivanova N."/>
            <person name="Ward B."/>
            <person name="Arp D."/>
            <person name="Klotz M."/>
            <person name="Stein L."/>
            <person name="O'Mullan G."/>
            <person name="Starkenburg S."/>
            <person name="Sayavedra L."/>
            <person name="Poret-Peterson A.T."/>
            <person name="Gentry M.E."/>
            <person name="Bruce D."/>
            <person name="Richardson P."/>
        </authorList>
    </citation>
    <scope>NUCLEOTIDE SEQUENCE [LARGE SCALE GENOMIC DNA]</scope>
    <source>
        <strain evidence="16">DSM 10229 / NCIMB 13809 / X14</strain>
    </source>
</reference>
<keyword evidence="7" id="KW-0479">Metal-binding</keyword>
<keyword evidence="11 13" id="KW-0472">Membrane</keyword>
<keyword evidence="3" id="KW-0813">Transport</keyword>
<evidence type="ECO:0000256" key="12">
    <source>
        <dbReference type="ARBA" id="ARBA00037975"/>
    </source>
</evidence>
<dbReference type="AlphaFoldDB" id="Q1QK95"/>
<dbReference type="PANTHER" id="PTHR30529:SF1">
    <property type="entry name" value="CYTOCHROME B561 HOMOLOG 2"/>
    <property type="match status" value="1"/>
</dbReference>
<feature type="domain" description="Cytochrome b561 bacterial/Ni-hydrogenase" evidence="14">
    <location>
        <begin position="9"/>
        <end position="180"/>
    </location>
</feature>
<evidence type="ECO:0000313" key="15">
    <source>
        <dbReference type="EMBL" id="ABE63352.1"/>
    </source>
</evidence>
<keyword evidence="9 13" id="KW-1133">Transmembrane helix</keyword>
<keyword evidence="16" id="KW-1185">Reference proteome</keyword>
<dbReference type="InterPro" id="IPR052168">
    <property type="entry name" value="Cytochrome_b561_oxidase"/>
</dbReference>
<dbReference type="Proteomes" id="UP000001953">
    <property type="component" value="Chromosome"/>
</dbReference>
<feature type="transmembrane region" description="Helical" evidence="13">
    <location>
        <begin position="53"/>
        <end position="70"/>
    </location>
</feature>
<evidence type="ECO:0000256" key="8">
    <source>
        <dbReference type="ARBA" id="ARBA00022982"/>
    </source>
</evidence>
<keyword evidence="6 13" id="KW-0812">Transmembrane</keyword>
<feature type="transmembrane region" description="Helical" evidence="13">
    <location>
        <begin position="12"/>
        <end position="33"/>
    </location>
</feature>